<gene>
    <name evidence="10" type="ORF">WG66_3200</name>
</gene>
<dbReference type="Pfam" id="PF00067">
    <property type="entry name" value="p450"/>
    <property type="match status" value="1"/>
</dbReference>
<keyword evidence="5" id="KW-0560">Oxidoreductase</keyword>
<dbReference type="Proteomes" id="UP000054988">
    <property type="component" value="Unassembled WGS sequence"/>
</dbReference>
<dbReference type="PRINTS" id="PR00463">
    <property type="entry name" value="EP450I"/>
</dbReference>
<evidence type="ECO:0000256" key="7">
    <source>
        <dbReference type="ARBA" id="ARBA00023033"/>
    </source>
</evidence>
<dbReference type="GO" id="GO:0004497">
    <property type="term" value="F:monooxygenase activity"/>
    <property type="evidence" value="ECO:0007669"/>
    <property type="project" value="UniProtKB-KW"/>
</dbReference>
<sequence length="518" mass="59116">MSFCDAFHFRVIVRAGYLVVLYFMAKFFIPLSFQSAIMNAGDTMPLILVVFGFIFSLRACVYVYRISPFHSLHKVPGPWFNKLSRVPITMYTYKMTRHLYLRDLHRKFAPNTVSINTRAGFVTIHGSSQCFNKSEAYDIHREGEGLFFIKDRDQHGVRRKIWDRAYPSSIPEAYDAILKKATAQLVERLQYDSINCRSPVDLTRYISLWGFDIMANMVLGGGGYESKLLESNDPRNLTRQSKMTMVAFEILGYVPWIYYMLKHLPLTTFRRFENFCTERAAERMSAASVSFQDVFSYWLDPAISLNESDLAIETQSALIAGSETPASMISLLFFFILTHPEWHRRLQEELDDAYQTHGVKLDLDTLAELPILNAVILEGFRLGAVFSGLPRKIPSGGTFLEGYYLPAGTIVSVPIFAYNTNESIFPDPDSFNPARWLEDSDHRATKNQLLTFGAGPFRCVAIKLSYKLARLALARVFLGVNLKVHETFDAGLFWEGIGNARSTTFRRPLNVQVIPRHL</sequence>
<feature type="transmembrane region" description="Helical" evidence="9">
    <location>
        <begin position="12"/>
        <end position="33"/>
    </location>
</feature>
<dbReference type="AlphaFoldDB" id="A0A0W0G6M6"/>
<dbReference type="GO" id="GO:0020037">
    <property type="term" value="F:heme binding"/>
    <property type="evidence" value="ECO:0007669"/>
    <property type="project" value="InterPro"/>
</dbReference>
<dbReference type="Gene3D" id="1.10.630.10">
    <property type="entry name" value="Cytochrome P450"/>
    <property type="match status" value="1"/>
</dbReference>
<dbReference type="InterPro" id="IPR001128">
    <property type="entry name" value="Cyt_P450"/>
</dbReference>
<evidence type="ECO:0000256" key="4">
    <source>
        <dbReference type="ARBA" id="ARBA00022723"/>
    </source>
</evidence>
<feature type="binding site" description="axial binding residue" evidence="8">
    <location>
        <position position="459"/>
    </location>
    <ligand>
        <name>heme</name>
        <dbReference type="ChEBI" id="CHEBI:30413"/>
    </ligand>
    <ligandPart>
        <name>Fe</name>
        <dbReference type="ChEBI" id="CHEBI:18248"/>
    </ligandPart>
</feature>
<reference evidence="10 11" key="1">
    <citation type="submission" date="2015-12" db="EMBL/GenBank/DDBJ databases">
        <title>Draft genome sequence of Moniliophthora roreri, the causal agent of frosty pod rot of cacao.</title>
        <authorList>
            <person name="Aime M.C."/>
            <person name="Diaz-Valderrama J.R."/>
            <person name="Kijpornyongpan T."/>
            <person name="Phillips-Mora W."/>
        </authorList>
    </citation>
    <scope>NUCLEOTIDE SEQUENCE [LARGE SCALE GENOMIC DNA]</scope>
    <source>
        <strain evidence="10 11">MCA 2952</strain>
    </source>
</reference>
<name>A0A0W0G6M6_MONRR</name>
<dbReference type="InterPro" id="IPR050121">
    <property type="entry name" value="Cytochrome_P450_monoxygenase"/>
</dbReference>
<keyword evidence="9" id="KW-1133">Transmembrane helix</keyword>
<evidence type="ECO:0000256" key="2">
    <source>
        <dbReference type="ARBA" id="ARBA00005179"/>
    </source>
</evidence>
<organism evidence="10 11">
    <name type="scientific">Moniliophthora roreri</name>
    <name type="common">Frosty pod rot fungus</name>
    <name type="synonym">Monilia roreri</name>
    <dbReference type="NCBI Taxonomy" id="221103"/>
    <lineage>
        <taxon>Eukaryota</taxon>
        <taxon>Fungi</taxon>
        <taxon>Dikarya</taxon>
        <taxon>Basidiomycota</taxon>
        <taxon>Agaricomycotina</taxon>
        <taxon>Agaricomycetes</taxon>
        <taxon>Agaricomycetidae</taxon>
        <taxon>Agaricales</taxon>
        <taxon>Marasmiineae</taxon>
        <taxon>Marasmiaceae</taxon>
        <taxon>Moniliophthora</taxon>
    </lineage>
</organism>
<dbReference type="eggNOG" id="KOG0157">
    <property type="taxonomic scope" value="Eukaryota"/>
</dbReference>
<dbReference type="EMBL" id="LATX01000971">
    <property type="protein sequence ID" value="KTB44214.1"/>
    <property type="molecule type" value="Genomic_DNA"/>
</dbReference>
<evidence type="ECO:0000256" key="8">
    <source>
        <dbReference type="PIRSR" id="PIRSR602401-1"/>
    </source>
</evidence>
<comment type="caution">
    <text evidence="10">The sequence shown here is derived from an EMBL/GenBank/DDBJ whole genome shotgun (WGS) entry which is preliminary data.</text>
</comment>
<dbReference type="InterPro" id="IPR002401">
    <property type="entry name" value="Cyt_P450_E_grp-I"/>
</dbReference>
<comment type="similarity">
    <text evidence="3">Belongs to the cytochrome P450 family.</text>
</comment>
<keyword evidence="4 8" id="KW-0479">Metal-binding</keyword>
<evidence type="ECO:0000256" key="5">
    <source>
        <dbReference type="ARBA" id="ARBA00023002"/>
    </source>
</evidence>
<evidence type="ECO:0000313" key="11">
    <source>
        <dbReference type="Proteomes" id="UP000054988"/>
    </source>
</evidence>
<dbReference type="InterPro" id="IPR036396">
    <property type="entry name" value="Cyt_P450_sf"/>
</dbReference>
<keyword evidence="7" id="KW-0503">Monooxygenase</keyword>
<proteinExistence type="inferred from homology"/>
<dbReference type="GO" id="GO:0005506">
    <property type="term" value="F:iron ion binding"/>
    <property type="evidence" value="ECO:0007669"/>
    <property type="project" value="InterPro"/>
</dbReference>
<dbReference type="PANTHER" id="PTHR24305:SF187">
    <property type="entry name" value="P450, PUTATIVE (EUROFUNG)-RELATED"/>
    <property type="match status" value="1"/>
</dbReference>
<accession>A0A0W0G6M6</accession>
<keyword evidence="6 8" id="KW-0408">Iron</keyword>
<evidence type="ECO:0000256" key="6">
    <source>
        <dbReference type="ARBA" id="ARBA00023004"/>
    </source>
</evidence>
<comment type="cofactor">
    <cofactor evidence="1 8">
        <name>heme</name>
        <dbReference type="ChEBI" id="CHEBI:30413"/>
    </cofactor>
</comment>
<dbReference type="GO" id="GO:0016705">
    <property type="term" value="F:oxidoreductase activity, acting on paired donors, with incorporation or reduction of molecular oxygen"/>
    <property type="evidence" value="ECO:0007669"/>
    <property type="project" value="InterPro"/>
</dbReference>
<evidence type="ECO:0000256" key="3">
    <source>
        <dbReference type="ARBA" id="ARBA00010617"/>
    </source>
</evidence>
<evidence type="ECO:0000256" key="1">
    <source>
        <dbReference type="ARBA" id="ARBA00001971"/>
    </source>
</evidence>
<feature type="transmembrane region" description="Helical" evidence="9">
    <location>
        <begin position="243"/>
        <end position="261"/>
    </location>
</feature>
<evidence type="ECO:0000256" key="9">
    <source>
        <dbReference type="SAM" id="Phobius"/>
    </source>
</evidence>
<dbReference type="PANTHER" id="PTHR24305">
    <property type="entry name" value="CYTOCHROME P450"/>
    <property type="match status" value="1"/>
</dbReference>
<keyword evidence="9" id="KW-0472">Membrane</keyword>
<protein>
    <submittedName>
        <fullName evidence="10">Putative cytochrome P450</fullName>
    </submittedName>
</protein>
<evidence type="ECO:0000313" key="10">
    <source>
        <dbReference type="EMBL" id="KTB44214.1"/>
    </source>
</evidence>
<keyword evidence="9" id="KW-0812">Transmembrane</keyword>
<dbReference type="SUPFAM" id="SSF48264">
    <property type="entry name" value="Cytochrome P450"/>
    <property type="match status" value="1"/>
</dbReference>
<feature type="transmembrane region" description="Helical" evidence="9">
    <location>
        <begin position="45"/>
        <end position="64"/>
    </location>
</feature>
<keyword evidence="8" id="KW-0349">Heme</keyword>
<comment type="pathway">
    <text evidence="2">Secondary metabolite biosynthesis.</text>
</comment>